<feature type="region of interest" description="Disordered" evidence="1">
    <location>
        <begin position="100"/>
        <end position="126"/>
    </location>
</feature>
<evidence type="ECO:0000259" key="3">
    <source>
        <dbReference type="Pfam" id="PF23232"/>
    </source>
</evidence>
<accession>A0AAD9SA96</accession>
<feature type="compositionally biased region" description="Polar residues" evidence="1">
    <location>
        <begin position="779"/>
        <end position="800"/>
    </location>
</feature>
<dbReference type="Pfam" id="PF22942">
    <property type="entry name" value="DUF7025"/>
    <property type="match status" value="1"/>
</dbReference>
<dbReference type="Proteomes" id="UP001265746">
    <property type="component" value="Unassembled WGS sequence"/>
</dbReference>
<dbReference type="Pfam" id="PF23232">
    <property type="entry name" value="AAA_lid_13"/>
    <property type="match status" value="1"/>
</dbReference>
<feature type="compositionally biased region" description="Acidic residues" evidence="1">
    <location>
        <begin position="331"/>
        <end position="343"/>
    </location>
</feature>
<dbReference type="EMBL" id="JAUJFL010000005">
    <property type="protein sequence ID" value="KAK2603341.1"/>
    <property type="molecule type" value="Genomic_DNA"/>
</dbReference>
<evidence type="ECO:0000256" key="1">
    <source>
        <dbReference type="SAM" id="MobiDB-lite"/>
    </source>
</evidence>
<organism evidence="4 5">
    <name type="scientific">Phomopsis amygdali</name>
    <name type="common">Fusicoccum amygdali</name>
    <dbReference type="NCBI Taxonomy" id="1214568"/>
    <lineage>
        <taxon>Eukaryota</taxon>
        <taxon>Fungi</taxon>
        <taxon>Dikarya</taxon>
        <taxon>Ascomycota</taxon>
        <taxon>Pezizomycotina</taxon>
        <taxon>Sordariomycetes</taxon>
        <taxon>Sordariomycetidae</taxon>
        <taxon>Diaporthales</taxon>
        <taxon>Diaporthaceae</taxon>
        <taxon>Diaporthe</taxon>
    </lineage>
</organism>
<keyword evidence="5" id="KW-1185">Reference proteome</keyword>
<protein>
    <submittedName>
        <fullName evidence="4">Uncharacterized protein</fullName>
    </submittedName>
</protein>
<feature type="compositionally biased region" description="Polar residues" evidence="1">
    <location>
        <begin position="19"/>
        <end position="28"/>
    </location>
</feature>
<feature type="region of interest" description="Disordered" evidence="1">
    <location>
        <begin position="779"/>
        <end position="803"/>
    </location>
</feature>
<feature type="region of interest" description="Disordered" evidence="1">
    <location>
        <begin position="1"/>
        <end position="67"/>
    </location>
</feature>
<dbReference type="PANTHER" id="PTHR46411:SF2">
    <property type="entry name" value="AAA+ ATPASE DOMAIN-CONTAINING PROTEIN"/>
    <property type="match status" value="1"/>
</dbReference>
<dbReference type="InterPro" id="IPR056599">
    <property type="entry name" value="AAA_lid_fung"/>
</dbReference>
<dbReference type="InterPro" id="IPR054289">
    <property type="entry name" value="DUF7025"/>
</dbReference>
<gene>
    <name evidence="4" type="ORF">N8I77_009806</name>
</gene>
<comment type="caution">
    <text evidence="4">The sequence shown here is derived from an EMBL/GenBank/DDBJ whole genome shotgun (WGS) entry which is preliminary data.</text>
</comment>
<evidence type="ECO:0000259" key="2">
    <source>
        <dbReference type="Pfam" id="PF22942"/>
    </source>
</evidence>
<evidence type="ECO:0000313" key="5">
    <source>
        <dbReference type="Proteomes" id="UP001265746"/>
    </source>
</evidence>
<sequence length="1312" mass="146507">MESQVQPKSIRWAPRLPSTAANDQSSGANVAGPAIVSSSSKSQIETRGKRNLLEYTTPSSSAIRKHHTDVPMEDFECAGQNRAKELPQAASLSESIWSAASTAPSTDTGSNHYTNTSSTSPATSIFQGQDLGDDSFTIETRQTTGLSSTVELIEICQGTFVAVTQEPGSEDKLQWRALSKRIHMAFAKTCRRYPNLSLQFKLAGASADRLQPVILFVCPPETQKQVRKFLKKQKWLSEAECGYKNMIVDGNFLRVALDGEGGLDGGLFIRADMGDVQTLCGKLGRLEGVLNPTGGGSRFTIGGVLVVNDTLCCLTTGHVLFNEPDTSEITVSDDEDESDDEEEQWRPADTDHPPPPSRILSGPEKIDEDSVEHSQAIQETRIGRLLTTSNWKRGVLTSNEDWSLIRLDDVDSTDEWIMNQFHYPGTEDQDSPKVTINKLARTEAEITETEVIILAGCTGFQKGRLNKTAVQLYLDNATFEAREIVTHEPLKMGDSGSWVVQGSKLIGHVFAVQDGTPWSYMIPIAQVIDDIQKSLLTYSIKLPATAKHPGVSLLCPGAGRSHASLVAFGVNVCPSCSQDLSLLENSQENDASPRGIYVEDQVWSGDDEGSVPWLGESYESSYSSDNSIKASTVPTSYTPVSRDAGPNNGPLSGNFVYRNSRSRAEAPTRMSGKVSYFELNAVLDEMQPPNVTLELMIKIDANVLFDFGNPTNYNLRTTKITLITPSLNNALRHVVRWDPSFSRRVRQIVLQEPYAVLIQHFSRLTAYYSELRSMQISEKSKLQDSGSGRHSTSTKHQNSPQHEDIKSLIDFTQRFIDAADVTTEYSRHERNACTFGKLWLLFYPGITVYARDDNSRGLSAYIVSFVNTDKSILRPSYGNGMPYFVHMWRLDYDGRFVNRQMYSVAINYFEGERDITALKVFPCEYLDRSDGGKTRRKLEEQGRRWYQLLRGGSTHYTGKLPATPDLYYDGPVFVDRGGIRDGLLELHNAMLLPFNDELHYVREKRKEIADSEYLDPTYPGFPWASYGPLDPENIEDLELPDDQAEGKGHRYLVCAPYLPGFLIKHKNWAWVDTAECLAEAEGKVLMTIHPGEIGSDAGRAKGLLSLWLRLAQIFDAVVLVPEADPYVARAPMADGGRSDVISVFWACLEVYRGVVILTTSRTGMFDAVALSQITLPIYYTQFDSETRQKIGMRLMQRAKEEDRSLELRNGALDLWDSTLREVKWNGHEIKSVLESALAMARNRHRVGREETRDYIKGSDDDTDRAVLAARDLEAVIQSKKGFEEYLTALHAPSDFRLVDEKRAFSRRDSFSR</sequence>
<reference evidence="4" key="1">
    <citation type="submission" date="2023-06" db="EMBL/GenBank/DDBJ databases">
        <authorList>
            <person name="Noh H."/>
        </authorList>
    </citation>
    <scope>NUCLEOTIDE SEQUENCE</scope>
    <source>
        <strain evidence="4">DUCC20226</strain>
    </source>
</reference>
<feature type="region of interest" description="Disordered" evidence="1">
    <location>
        <begin position="325"/>
        <end position="374"/>
    </location>
</feature>
<evidence type="ECO:0000313" key="4">
    <source>
        <dbReference type="EMBL" id="KAK2603341.1"/>
    </source>
</evidence>
<feature type="domain" description="DUF7025" evidence="2">
    <location>
        <begin position="826"/>
        <end position="926"/>
    </location>
</feature>
<proteinExistence type="predicted"/>
<feature type="region of interest" description="Disordered" evidence="1">
    <location>
        <begin position="633"/>
        <end position="653"/>
    </location>
</feature>
<dbReference type="PANTHER" id="PTHR46411">
    <property type="entry name" value="FAMILY ATPASE, PUTATIVE-RELATED"/>
    <property type="match status" value="1"/>
</dbReference>
<name>A0AAD9SA96_PHOAM</name>
<feature type="domain" description="AAA+ ATPase lid" evidence="3">
    <location>
        <begin position="1182"/>
        <end position="1290"/>
    </location>
</feature>